<sequence length="124" mass="13429">MSHFCSEMRVSLCEAGLVTLAVLLIYLQMGRELARRLQFALPITQGSSLHFLSRQTDFKRLSRFQHGLSSQQRDPEPSGQGGCACPRPGLTGSNWAQLASWAQNPTTCRGGAHMTENAGAGPPS</sequence>
<evidence type="ECO:0000256" key="2">
    <source>
        <dbReference type="SAM" id="Phobius"/>
    </source>
</evidence>
<feature type="transmembrane region" description="Helical" evidence="2">
    <location>
        <begin position="6"/>
        <end position="27"/>
    </location>
</feature>
<evidence type="ECO:0000313" key="3">
    <source>
        <dbReference type="EMBL" id="CAI9173818.1"/>
    </source>
</evidence>
<keyword evidence="2" id="KW-1133">Transmembrane helix</keyword>
<keyword evidence="2" id="KW-0472">Membrane</keyword>
<keyword evidence="4" id="KW-1185">Reference proteome</keyword>
<protein>
    <submittedName>
        <fullName evidence="3">Uncharacterized protein</fullName>
    </submittedName>
</protein>
<feature type="region of interest" description="Disordered" evidence="1">
    <location>
        <begin position="65"/>
        <end position="88"/>
    </location>
</feature>
<evidence type="ECO:0000256" key="1">
    <source>
        <dbReference type="SAM" id="MobiDB-lite"/>
    </source>
</evidence>
<evidence type="ECO:0000313" key="4">
    <source>
        <dbReference type="Proteomes" id="UP001176941"/>
    </source>
</evidence>
<organism evidence="3 4">
    <name type="scientific">Rangifer tarandus platyrhynchus</name>
    <name type="common">Svalbard reindeer</name>
    <dbReference type="NCBI Taxonomy" id="3082113"/>
    <lineage>
        <taxon>Eukaryota</taxon>
        <taxon>Metazoa</taxon>
        <taxon>Chordata</taxon>
        <taxon>Craniata</taxon>
        <taxon>Vertebrata</taxon>
        <taxon>Euteleostomi</taxon>
        <taxon>Mammalia</taxon>
        <taxon>Eutheria</taxon>
        <taxon>Laurasiatheria</taxon>
        <taxon>Artiodactyla</taxon>
        <taxon>Ruminantia</taxon>
        <taxon>Pecora</taxon>
        <taxon>Cervidae</taxon>
        <taxon>Odocoileinae</taxon>
        <taxon>Rangifer</taxon>
    </lineage>
</organism>
<reference evidence="3" key="1">
    <citation type="submission" date="2023-04" db="EMBL/GenBank/DDBJ databases">
        <authorList>
            <consortium name="ELIXIR-Norway"/>
        </authorList>
    </citation>
    <scope>NUCLEOTIDE SEQUENCE [LARGE SCALE GENOMIC DNA]</scope>
</reference>
<dbReference type="Proteomes" id="UP001176941">
    <property type="component" value="Chromosome 34"/>
</dbReference>
<keyword evidence="2" id="KW-0812">Transmembrane</keyword>
<accession>A0ABN8ZJZ8</accession>
<dbReference type="EMBL" id="OX460345">
    <property type="protein sequence ID" value="CAI9173818.1"/>
    <property type="molecule type" value="Genomic_DNA"/>
</dbReference>
<name>A0ABN8ZJZ8_RANTA</name>
<proteinExistence type="predicted"/>
<gene>
    <name evidence="3" type="ORF">MRATA1EN1_LOCUS22780</name>
</gene>